<reference evidence="2" key="1">
    <citation type="submission" date="2024-07" db="EMBL/GenBank/DDBJ databases">
        <title>Complete genome sequences of cellulolytic bacteria, Kitasatospora sp. CMC57 and Streptomyces sp. CMC78, isolated from Japanese agricultural soil.</title>
        <authorList>
            <person name="Hashimoto T."/>
            <person name="Ito M."/>
            <person name="Iwamoto M."/>
            <person name="Fukahori D."/>
            <person name="Shoda T."/>
            <person name="Sakoda M."/>
            <person name="Morohoshi T."/>
            <person name="Mitsuboshi M."/>
            <person name="Nishizawa T."/>
        </authorList>
    </citation>
    <scope>NUCLEOTIDE SEQUENCE</scope>
    <source>
        <strain evidence="2">CMC57</strain>
    </source>
</reference>
<evidence type="ECO:0000313" key="2">
    <source>
        <dbReference type="EMBL" id="BFP49301.1"/>
    </source>
</evidence>
<dbReference type="AlphaFoldDB" id="A0AB33K629"/>
<feature type="region of interest" description="Disordered" evidence="1">
    <location>
        <begin position="1"/>
        <end position="46"/>
    </location>
</feature>
<name>A0AB33K629_9ACTN</name>
<organism evidence="2">
    <name type="scientific">Kitasatospora sp. CMC57</name>
    <dbReference type="NCBI Taxonomy" id="3231513"/>
    <lineage>
        <taxon>Bacteria</taxon>
        <taxon>Bacillati</taxon>
        <taxon>Actinomycetota</taxon>
        <taxon>Actinomycetes</taxon>
        <taxon>Kitasatosporales</taxon>
        <taxon>Streptomycetaceae</taxon>
        <taxon>Kitasatospora</taxon>
    </lineage>
</organism>
<sequence>MSALDANRSRDADSDVPGAPAPTQQPARHGWGSGGGPVCDGGTLAAQPQGWATSQLVSAAQLVLLSQLLVPPLPAM</sequence>
<gene>
    <name evidence="2" type="ORF">KCMC57_56690</name>
</gene>
<proteinExistence type="predicted"/>
<protein>
    <submittedName>
        <fullName evidence="2">Uncharacterized protein</fullName>
    </submittedName>
</protein>
<accession>A0AB33K629</accession>
<dbReference type="EMBL" id="AP035881">
    <property type="protein sequence ID" value="BFP49301.1"/>
    <property type="molecule type" value="Genomic_DNA"/>
</dbReference>
<evidence type="ECO:0000256" key="1">
    <source>
        <dbReference type="SAM" id="MobiDB-lite"/>
    </source>
</evidence>